<dbReference type="EMBL" id="KI271593">
    <property type="protein sequence ID" value="ERL64713.1"/>
    <property type="molecule type" value="Genomic_DNA"/>
</dbReference>
<dbReference type="HOGENOM" id="CLU_037618_1_0_9"/>
<dbReference type="InterPro" id="IPR050583">
    <property type="entry name" value="Mycobacterial_A85_antigen"/>
</dbReference>
<evidence type="ECO:0000313" key="1">
    <source>
        <dbReference type="EMBL" id="ERL64713.1"/>
    </source>
</evidence>
<keyword evidence="2" id="KW-1185">Reference proteome</keyword>
<dbReference type="Pfam" id="PF00756">
    <property type="entry name" value="Esterase"/>
    <property type="match status" value="1"/>
</dbReference>
<dbReference type="InterPro" id="IPR029058">
    <property type="entry name" value="AB_hydrolase_fold"/>
</dbReference>
<accession>U4TS37</accession>
<name>U4TS37_9LACO</name>
<dbReference type="Proteomes" id="UP000030647">
    <property type="component" value="Unassembled WGS sequence"/>
</dbReference>
<evidence type="ECO:0008006" key="3">
    <source>
        <dbReference type="Google" id="ProtNLM"/>
    </source>
</evidence>
<evidence type="ECO:0000313" key="2">
    <source>
        <dbReference type="Proteomes" id="UP000030647"/>
    </source>
</evidence>
<sequence length="273" mass="30833">MEMIMTKSQVVTTTVYSPILGIDWNYDAYLPAGYNDSDQQYPVLFMLHGLYGNHRNLLERIDSQAILDELIETTGQALIVIFVDGFNSFYINARHGMAMEDAVMHDLVPAMLSRYRIQPGASNHAIGGISMGGYGAARFALRYPDVFAHAALISPAIWEHVASEWPLRQQLHPFTDGCQNWSDRIYNALLPIHDIHHGRGAVDFYVATSAGDQTVPVHDIRDFVTVLQQVGIPTVYVQDQDYDHGWDYWREAVPPAYHWVLKKVGQRHAALAH</sequence>
<organism evidence="1 2">
    <name type="scientific">Schleiferilactobacillus shenzhenensis LY-73</name>
    <dbReference type="NCBI Taxonomy" id="1231336"/>
    <lineage>
        <taxon>Bacteria</taxon>
        <taxon>Bacillati</taxon>
        <taxon>Bacillota</taxon>
        <taxon>Bacilli</taxon>
        <taxon>Lactobacillales</taxon>
        <taxon>Lactobacillaceae</taxon>
        <taxon>Schleiferilactobacillus</taxon>
    </lineage>
</organism>
<gene>
    <name evidence="1" type="ORF">L248_0632</name>
</gene>
<reference evidence="2" key="1">
    <citation type="journal article" date="2013" name="Genome Announc.">
        <title>Whole-Genome Sequencing of Lactobacillus shenzhenensis Strain LY-73T.</title>
        <authorList>
            <person name="Lin Z."/>
            <person name="Liu Z."/>
            <person name="Yang R."/>
            <person name="Zou Y."/>
            <person name="Wan D."/>
            <person name="Chen J."/>
            <person name="Guo M."/>
            <person name="Zhao J."/>
            <person name="Fang C."/>
            <person name="Yang R."/>
            <person name="Liu F."/>
        </authorList>
    </citation>
    <scope>NUCLEOTIDE SEQUENCE [LARGE SCALE GENOMIC DNA]</scope>
    <source>
        <strain evidence="2">LY-73</strain>
    </source>
</reference>
<proteinExistence type="predicted"/>
<protein>
    <recommendedName>
        <fullName evidence="3">Esterase</fullName>
    </recommendedName>
</protein>
<dbReference type="eggNOG" id="COG0627">
    <property type="taxonomic scope" value="Bacteria"/>
</dbReference>
<dbReference type="PANTHER" id="PTHR48098">
    <property type="entry name" value="ENTEROCHELIN ESTERASE-RELATED"/>
    <property type="match status" value="1"/>
</dbReference>
<dbReference type="AlphaFoldDB" id="U4TS37"/>
<dbReference type="SUPFAM" id="SSF53474">
    <property type="entry name" value="alpha/beta-Hydrolases"/>
    <property type="match status" value="1"/>
</dbReference>
<dbReference type="STRING" id="1231336.L248_0632"/>
<dbReference type="Gene3D" id="3.40.50.1820">
    <property type="entry name" value="alpha/beta hydrolase"/>
    <property type="match status" value="1"/>
</dbReference>
<dbReference type="InterPro" id="IPR000801">
    <property type="entry name" value="Esterase-like"/>
</dbReference>
<dbReference type="PANTHER" id="PTHR48098:SF1">
    <property type="entry name" value="DIACYLGLYCEROL ACYLTRANSFERASE_MYCOLYLTRANSFERASE AG85A"/>
    <property type="match status" value="1"/>
</dbReference>